<evidence type="ECO:0000259" key="2">
    <source>
        <dbReference type="Pfam" id="PF16335"/>
    </source>
</evidence>
<dbReference type="Pfam" id="PF17168">
    <property type="entry name" value="DUF5127"/>
    <property type="match status" value="1"/>
</dbReference>
<evidence type="ECO:0000313" key="5">
    <source>
        <dbReference type="Proteomes" id="UP000553776"/>
    </source>
</evidence>
<dbReference type="InterPro" id="IPR032515">
    <property type="entry name" value="DUF4964"/>
</dbReference>
<dbReference type="Pfam" id="PF16334">
    <property type="entry name" value="DUF4964"/>
    <property type="match status" value="1"/>
</dbReference>
<proteinExistence type="predicted"/>
<dbReference type="Gene3D" id="1.50.10.10">
    <property type="match status" value="1"/>
</dbReference>
<dbReference type="SUPFAM" id="SSF48208">
    <property type="entry name" value="Six-hairpin glycosidases"/>
    <property type="match status" value="1"/>
</dbReference>
<dbReference type="EMBL" id="JACJVR010000097">
    <property type="protein sequence ID" value="MBB6694532.1"/>
    <property type="molecule type" value="Genomic_DNA"/>
</dbReference>
<reference evidence="4 5" key="1">
    <citation type="submission" date="2020-08" db="EMBL/GenBank/DDBJ databases">
        <title>Cohnella phylogeny.</title>
        <authorList>
            <person name="Dunlap C."/>
        </authorList>
    </citation>
    <scope>NUCLEOTIDE SEQUENCE [LARGE SCALE GENOMIC DNA]</scope>
    <source>
        <strain evidence="4 5">DSM 25239</strain>
    </source>
</reference>
<evidence type="ECO:0000259" key="3">
    <source>
        <dbReference type="Pfam" id="PF17168"/>
    </source>
</evidence>
<feature type="domain" description="DUF4964" evidence="1">
    <location>
        <begin position="2"/>
        <end position="60"/>
    </location>
</feature>
<dbReference type="InterPro" id="IPR012341">
    <property type="entry name" value="6hp_glycosidase-like_sf"/>
</dbReference>
<dbReference type="InterPro" id="IPR032514">
    <property type="entry name" value="GtaA_central"/>
</dbReference>
<comment type="caution">
    <text evidence="4">The sequence shown here is derived from an EMBL/GenBank/DDBJ whole genome shotgun (WGS) entry which is preliminary data.</text>
</comment>
<dbReference type="Proteomes" id="UP000553776">
    <property type="component" value="Unassembled WGS sequence"/>
</dbReference>
<dbReference type="PANTHER" id="PTHR31987:SF1">
    <property type="entry name" value="GLUTAMINASE A"/>
    <property type="match status" value="1"/>
</dbReference>
<dbReference type="Pfam" id="PF16335">
    <property type="entry name" value="GtaA_6_Hairpin"/>
    <property type="match status" value="1"/>
</dbReference>
<evidence type="ECO:0000313" key="4">
    <source>
        <dbReference type="EMBL" id="MBB6694532.1"/>
    </source>
</evidence>
<dbReference type="PANTHER" id="PTHR31987">
    <property type="entry name" value="GLUTAMINASE A-RELATED"/>
    <property type="match status" value="1"/>
</dbReference>
<keyword evidence="5" id="KW-1185">Reference proteome</keyword>
<dbReference type="InterPro" id="IPR033433">
    <property type="entry name" value="GtaA_N"/>
</dbReference>
<dbReference type="InterPro" id="IPR008928">
    <property type="entry name" value="6-hairpin_glycosidase_sf"/>
</dbReference>
<dbReference type="GO" id="GO:0005975">
    <property type="term" value="P:carbohydrate metabolic process"/>
    <property type="evidence" value="ECO:0007669"/>
    <property type="project" value="InterPro"/>
</dbReference>
<protein>
    <submittedName>
        <fullName evidence="4">DUF4965 domain-containing protein</fullName>
    </submittedName>
</protein>
<feature type="domain" description="Glutaminase A central" evidence="2">
    <location>
        <begin position="326"/>
        <end position="666"/>
    </location>
</feature>
<evidence type="ECO:0000259" key="1">
    <source>
        <dbReference type="Pfam" id="PF16334"/>
    </source>
</evidence>
<sequence length="678" mass="76664">MDNKLRPPAVPLVTVDPYFSVWSMADRLTDDDTRHWTGRRHGMTGLLRIDGTVWRFAGRVEPNAEVYYTEPAAMRQTGLRVDALSTRYEFEADGVSLSLRFTTPLLPDDLDLLSRPASYVGFEVRSTDGRPRDVQLYFDVTGEWCVNDSDQKVVWGEKRTDGLRLLHIEHEDQRMLTRSGDDLRIEWGRFYLACAEADGTRTRVGPASLRKAFVRGVELRPEEADSFSMPRAARGGYPVLSVEFDLGRIGDGAEAGTAASRLVTLAYDDVLSIEYFGDRLPPYWRRNGDVSAEKMIVSAVRDYEAVSERCETFGRQLRAEAEKAGGAEYADLLELSYRQAVAAHKLVADREGSVLFLSKECYSNGCIATVDVSYPSMPLFLLYNPELVRGMMRPIFKFAASDAWAFDFAPHDAGQYPLANGQVYAQSIEGQMPVEECGNMLIMAAAVSLADGKIGFAEEHADVLRKWADYLAEHGLDPENQLCTDDFAGHLARNANLSVKAAMGVAAYAILCRLSGREEDAARYLSRAREMAVAWEELAADGQRYRLAFGQEGTWSLKYNLVWDLLFGTELFGRQVREKEVIWYLARRQRYGTPLDSRENYTKSDWLVWAASLAEEDGDFRALVEPLWRFANETPDRVPLTDWYRTDNGRQMNFQHRSVVGGLFIKVLKDRWAGRRFI</sequence>
<dbReference type="AlphaFoldDB" id="A0A841U4P5"/>
<dbReference type="InterPro" id="IPR052743">
    <property type="entry name" value="Glutaminase_GtaA"/>
</dbReference>
<organism evidence="4 5">
    <name type="scientific">Cohnella xylanilytica</name>
    <dbReference type="NCBI Taxonomy" id="557555"/>
    <lineage>
        <taxon>Bacteria</taxon>
        <taxon>Bacillati</taxon>
        <taxon>Bacillota</taxon>
        <taxon>Bacilli</taxon>
        <taxon>Bacillales</taxon>
        <taxon>Paenibacillaceae</taxon>
        <taxon>Cohnella</taxon>
    </lineage>
</organism>
<feature type="domain" description="Glutaminase A N-terminal" evidence="3">
    <location>
        <begin position="85"/>
        <end position="319"/>
    </location>
</feature>
<accession>A0A841U4P5</accession>
<gene>
    <name evidence="4" type="ORF">H7B90_24355</name>
</gene>
<dbReference type="RefSeq" id="WP_185138498.1">
    <property type="nucleotide sequence ID" value="NZ_JACJVR010000097.1"/>
</dbReference>
<name>A0A841U4P5_9BACL</name>